<organism evidence="3 4">
    <name type="scientific">Lactiplantibacillus mudanjiangensis</name>
    <dbReference type="NCBI Taxonomy" id="1296538"/>
    <lineage>
        <taxon>Bacteria</taxon>
        <taxon>Bacillati</taxon>
        <taxon>Bacillota</taxon>
        <taxon>Bacilli</taxon>
        <taxon>Lactobacillales</taxon>
        <taxon>Lactobacillaceae</taxon>
        <taxon>Lactiplantibacillus</taxon>
    </lineage>
</organism>
<feature type="compositionally biased region" description="Low complexity" evidence="1">
    <location>
        <begin position="216"/>
        <end position="249"/>
    </location>
</feature>
<keyword evidence="2" id="KW-0472">Membrane</keyword>
<gene>
    <name evidence="3" type="ORF">MUDAN_MDHGFNIF_02167</name>
</gene>
<protein>
    <submittedName>
        <fullName evidence="3">Cell surface protein [Lactobacillus sp.]</fullName>
    </submittedName>
</protein>
<keyword evidence="2" id="KW-1133">Transmembrane helix</keyword>
<evidence type="ECO:0000313" key="4">
    <source>
        <dbReference type="Proteomes" id="UP000289996"/>
    </source>
</evidence>
<dbReference type="AlphaFoldDB" id="A0A660DW28"/>
<evidence type="ECO:0000313" key="3">
    <source>
        <dbReference type="EMBL" id="VDG27245.1"/>
    </source>
</evidence>
<proteinExistence type="predicted"/>
<feature type="transmembrane region" description="Helical" evidence="2">
    <location>
        <begin position="20"/>
        <end position="38"/>
    </location>
</feature>
<feature type="region of interest" description="Disordered" evidence="1">
    <location>
        <begin position="205"/>
        <end position="289"/>
    </location>
</feature>
<sequence length="332" mass="36047">MVKHGIIKQSTNGGVILKKWMWVLVAAVIAIGVGGYTYSKHREQTNAYTTAMRYGKLAIQDKNYSQAESFFSRATRTKANDPVAQRYLTQTQTYVDGANAIKERQFSQAKTSFTTVTKTKNGSDVLVKRAKTELKLIKRVVKKRATYQKEYKKALELNQTNEFTDSNGVLTVLFQSKTFSESYYKDIYKAAKALRKQNNAALKSLTSSTPVVNNGSSQSSSSSESSSSTAASASSSSSTATSKADSSTSGLTSSEKKAANNYSGSNEYTVTNSQQQVNGSSVTSNQIKATRSELKEAGIDADALSDQDVRTVLQTAASDHISPVQAAKKLFK</sequence>
<feature type="compositionally biased region" description="Polar residues" evidence="1">
    <location>
        <begin position="205"/>
        <end position="215"/>
    </location>
</feature>
<keyword evidence="4" id="KW-1185">Reference proteome</keyword>
<dbReference type="Proteomes" id="UP000289996">
    <property type="component" value="Unassembled WGS sequence"/>
</dbReference>
<keyword evidence="2" id="KW-0812">Transmembrane</keyword>
<reference evidence="3 4" key="1">
    <citation type="submission" date="2018-11" db="EMBL/GenBank/DDBJ databases">
        <authorList>
            <person name="Wuyts S."/>
        </authorList>
    </citation>
    <scope>NUCLEOTIDE SEQUENCE [LARGE SCALE GENOMIC DNA]</scope>
    <source>
        <strain evidence="3">Lactobacillus mudanjiangensis AMBF249</strain>
    </source>
</reference>
<feature type="compositionally biased region" description="Polar residues" evidence="1">
    <location>
        <begin position="260"/>
        <end position="289"/>
    </location>
</feature>
<evidence type="ECO:0000256" key="1">
    <source>
        <dbReference type="SAM" id="MobiDB-lite"/>
    </source>
</evidence>
<accession>A0A660DW28</accession>
<dbReference type="EMBL" id="UYIG01000002">
    <property type="protein sequence ID" value="VDG27245.1"/>
    <property type="molecule type" value="Genomic_DNA"/>
</dbReference>
<evidence type="ECO:0000256" key="2">
    <source>
        <dbReference type="SAM" id="Phobius"/>
    </source>
</evidence>
<name>A0A660DW28_9LACO</name>